<feature type="transmembrane region" description="Helical" evidence="7">
    <location>
        <begin position="292"/>
        <end position="317"/>
    </location>
</feature>
<comment type="caution">
    <text evidence="8">The sequence shown here is derived from an EMBL/GenBank/DDBJ whole genome shotgun (WGS) entry which is preliminary data.</text>
</comment>
<dbReference type="InterPro" id="IPR002549">
    <property type="entry name" value="AI-2E-like"/>
</dbReference>
<evidence type="ECO:0000313" key="8">
    <source>
        <dbReference type="EMBL" id="MDT0630319.1"/>
    </source>
</evidence>
<dbReference type="Proteomes" id="UP001267426">
    <property type="component" value="Unassembled WGS sequence"/>
</dbReference>
<comment type="similarity">
    <text evidence="2">Belongs to the autoinducer-2 exporter (AI-2E) (TC 2.A.86) family.</text>
</comment>
<keyword evidence="9" id="KW-1185">Reference proteome</keyword>
<dbReference type="Pfam" id="PF01594">
    <property type="entry name" value="AI-2E_transport"/>
    <property type="match status" value="1"/>
</dbReference>
<evidence type="ECO:0000256" key="7">
    <source>
        <dbReference type="SAM" id="Phobius"/>
    </source>
</evidence>
<comment type="subcellular location">
    <subcellularLocation>
        <location evidence="1">Membrane</location>
        <topology evidence="1">Multi-pass membrane protein</topology>
    </subcellularLocation>
</comment>
<keyword evidence="4 7" id="KW-1133">Transmembrane helix</keyword>
<feature type="transmembrane region" description="Helical" evidence="7">
    <location>
        <begin position="138"/>
        <end position="161"/>
    </location>
</feature>
<keyword evidence="5 7" id="KW-0472">Membrane</keyword>
<reference evidence="8 9" key="1">
    <citation type="submission" date="2023-09" db="EMBL/GenBank/DDBJ databases">
        <authorList>
            <person name="Rey-Velasco X."/>
        </authorList>
    </citation>
    <scope>NUCLEOTIDE SEQUENCE [LARGE SCALE GENOMIC DNA]</scope>
    <source>
        <strain evidence="8 9">F394</strain>
    </source>
</reference>
<feature type="transmembrane region" description="Helical" evidence="7">
    <location>
        <begin position="20"/>
        <end position="37"/>
    </location>
</feature>
<dbReference type="EMBL" id="JAVRHT010000001">
    <property type="protein sequence ID" value="MDT0630319.1"/>
    <property type="molecule type" value="Genomic_DNA"/>
</dbReference>
<evidence type="ECO:0000256" key="1">
    <source>
        <dbReference type="ARBA" id="ARBA00004141"/>
    </source>
</evidence>
<feature type="region of interest" description="Disordered" evidence="6">
    <location>
        <begin position="342"/>
        <end position="366"/>
    </location>
</feature>
<evidence type="ECO:0000256" key="6">
    <source>
        <dbReference type="SAM" id="MobiDB-lite"/>
    </source>
</evidence>
<name>A0ABU3BLZ4_9BACT</name>
<feature type="transmembrane region" description="Helical" evidence="7">
    <location>
        <begin position="71"/>
        <end position="91"/>
    </location>
</feature>
<evidence type="ECO:0000256" key="2">
    <source>
        <dbReference type="ARBA" id="ARBA00009773"/>
    </source>
</evidence>
<dbReference type="RefSeq" id="WP_311661340.1">
    <property type="nucleotide sequence ID" value="NZ_JAVRHT010000001.1"/>
</dbReference>
<keyword evidence="3 7" id="KW-0812">Transmembrane</keyword>
<evidence type="ECO:0000256" key="3">
    <source>
        <dbReference type="ARBA" id="ARBA00022692"/>
    </source>
</evidence>
<feature type="transmembrane region" description="Helical" evidence="7">
    <location>
        <begin position="221"/>
        <end position="239"/>
    </location>
</feature>
<dbReference type="PANTHER" id="PTHR21716:SF62">
    <property type="entry name" value="TRANSPORT PROTEIN YDBI-RELATED"/>
    <property type="match status" value="1"/>
</dbReference>
<feature type="transmembrane region" description="Helical" evidence="7">
    <location>
        <begin position="43"/>
        <end position="59"/>
    </location>
</feature>
<evidence type="ECO:0000313" key="9">
    <source>
        <dbReference type="Proteomes" id="UP001267426"/>
    </source>
</evidence>
<gene>
    <name evidence="8" type="ORF">RM540_01035</name>
</gene>
<sequence length="366" mass="37925">MTPAPAPLDTPPEFRRRARYVVALVTTTAVVLTVLWITRQAVLLVFLGVAVGVLFYHASQWLSEKTNAPRGLMLGLVVVALLALLGAAVYFGGPRVAGEVRVLVEQAPEVIEQARTRLGLPEGALQLPDAAGRLGTRLLGVFSTLAGGLAGVLVVLLVAIYTAASPGQYTRGVVRLADRHHQPFVRRVLKRMGEALLGWLKGVGISVAALGTIAVIGLMTIGLPGALALAAFAGVLTVIPNFGPFIGWTPAVAVAFSQGTTTGLWTLGLAVVAQQIEGSFITPKIQGDMVSVAPAVVVAGQIVLAAFAGFLGLFLVVPILGVGKVLLEELYIGPFVEGEAADPMNPPPLSERPPETVGGAALEAPA</sequence>
<dbReference type="PANTHER" id="PTHR21716">
    <property type="entry name" value="TRANSMEMBRANE PROTEIN"/>
    <property type="match status" value="1"/>
</dbReference>
<proteinExistence type="inferred from homology"/>
<feature type="transmembrane region" description="Helical" evidence="7">
    <location>
        <begin position="251"/>
        <end position="272"/>
    </location>
</feature>
<organism evidence="8 9">
    <name type="scientific">Rubrivirga litoralis</name>
    <dbReference type="NCBI Taxonomy" id="3075598"/>
    <lineage>
        <taxon>Bacteria</taxon>
        <taxon>Pseudomonadati</taxon>
        <taxon>Rhodothermota</taxon>
        <taxon>Rhodothermia</taxon>
        <taxon>Rhodothermales</taxon>
        <taxon>Rubricoccaceae</taxon>
        <taxon>Rubrivirga</taxon>
    </lineage>
</organism>
<protein>
    <submittedName>
        <fullName evidence="8">AI-2E family transporter</fullName>
    </submittedName>
</protein>
<evidence type="ECO:0000256" key="4">
    <source>
        <dbReference type="ARBA" id="ARBA00022989"/>
    </source>
</evidence>
<feature type="transmembrane region" description="Helical" evidence="7">
    <location>
        <begin position="196"/>
        <end position="215"/>
    </location>
</feature>
<evidence type="ECO:0000256" key="5">
    <source>
        <dbReference type="ARBA" id="ARBA00023136"/>
    </source>
</evidence>
<accession>A0ABU3BLZ4</accession>